<evidence type="ECO:0000259" key="3">
    <source>
        <dbReference type="PROSITE" id="PS50043"/>
    </source>
</evidence>
<dbReference type="Pfam" id="PF13191">
    <property type="entry name" value="AAA_16"/>
    <property type="match status" value="1"/>
</dbReference>
<proteinExistence type="predicted"/>
<dbReference type="CDD" id="cd06170">
    <property type="entry name" value="LuxR_C_like"/>
    <property type="match status" value="1"/>
</dbReference>
<dbReference type="InterPro" id="IPR027417">
    <property type="entry name" value="P-loop_NTPase"/>
</dbReference>
<dbReference type="Pfam" id="PF00196">
    <property type="entry name" value="GerE"/>
    <property type="match status" value="1"/>
</dbReference>
<keyword evidence="2" id="KW-0067">ATP-binding</keyword>
<dbReference type="PRINTS" id="PR00038">
    <property type="entry name" value="HTHLUXR"/>
</dbReference>
<dbReference type="GO" id="GO:0004016">
    <property type="term" value="F:adenylate cyclase activity"/>
    <property type="evidence" value="ECO:0007669"/>
    <property type="project" value="TreeGrafter"/>
</dbReference>
<dbReference type="SMART" id="SM00421">
    <property type="entry name" value="HTH_LUXR"/>
    <property type="match status" value="1"/>
</dbReference>
<gene>
    <name evidence="4" type="ORF">BLA60_29770</name>
</gene>
<dbReference type="PANTHER" id="PTHR16305">
    <property type="entry name" value="TESTICULAR SOLUBLE ADENYLYL CYCLASE"/>
    <property type="match status" value="1"/>
</dbReference>
<protein>
    <recommendedName>
        <fullName evidence="3">HTH luxR-type domain-containing protein</fullName>
    </recommendedName>
</protein>
<evidence type="ECO:0000313" key="4">
    <source>
        <dbReference type="EMBL" id="OLF06753.1"/>
    </source>
</evidence>
<dbReference type="PANTHER" id="PTHR16305:SF35">
    <property type="entry name" value="TRANSCRIPTIONAL ACTIVATOR DOMAIN"/>
    <property type="match status" value="1"/>
</dbReference>
<evidence type="ECO:0000313" key="5">
    <source>
        <dbReference type="Proteomes" id="UP000185696"/>
    </source>
</evidence>
<dbReference type="InterPro" id="IPR016032">
    <property type="entry name" value="Sig_transdc_resp-reg_C-effctor"/>
</dbReference>
<dbReference type="GO" id="GO:0003677">
    <property type="term" value="F:DNA binding"/>
    <property type="evidence" value="ECO:0007669"/>
    <property type="project" value="InterPro"/>
</dbReference>
<dbReference type="RefSeq" id="WP_075136353.1">
    <property type="nucleotide sequence ID" value="NZ_MSIF01000019.1"/>
</dbReference>
<keyword evidence="5" id="KW-1185">Reference proteome</keyword>
<dbReference type="Gene3D" id="1.10.10.10">
    <property type="entry name" value="Winged helix-like DNA-binding domain superfamily/Winged helix DNA-binding domain"/>
    <property type="match status" value="1"/>
</dbReference>
<dbReference type="SUPFAM" id="SSF46894">
    <property type="entry name" value="C-terminal effector domain of the bipartite response regulators"/>
    <property type="match status" value="1"/>
</dbReference>
<dbReference type="Proteomes" id="UP000185696">
    <property type="component" value="Unassembled WGS sequence"/>
</dbReference>
<dbReference type="InterPro" id="IPR036388">
    <property type="entry name" value="WH-like_DNA-bd_sf"/>
</dbReference>
<dbReference type="SUPFAM" id="SSF52540">
    <property type="entry name" value="P-loop containing nucleoside triphosphate hydrolases"/>
    <property type="match status" value="1"/>
</dbReference>
<keyword evidence="1" id="KW-0547">Nucleotide-binding</keyword>
<evidence type="ECO:0000256" key="2">
    <source>
        <dbReference type="ARBA" id="ARBA00022840"/>
    </source>
</evidence>
<dbReference type="GO" id="GO:0005737">
    <property type="term" value="C:cytoplasm"/>
    <property type="evidence" value="ECO:0007669"/>
    <property type="project" value="TreeGrafter"/>
</dbReference>
<dbReference type="AlphaFoldDB" id="A0A7Z0WGN5"/>
<comment type="caution">
    <text evidence="4">The sequence shown here is derived from an EMBL/GenBank/DDBJ whole genome shotgun (WGS) entry which is preliminary data.</text>
</comment>
<dbReference type="InterPro" id="IPR041664">
    <property type="entry name" value="AAA_16"/>
</dbReference>
<name>A0A7Z0WGN5_9PSEU</name>
<dbReference type="GO" id="GO:0005524">
    <property type="term" value="F:ATP binding"/>
    <property type="evidence" value="ECO:0007669"/>
    <property type="project" value="UniProtKB-KW"/>
</dbReference>
<dbReference type="InterPro" id="IPR000792">
    <property type="entry name" value="Tscrpt_reg_LuxR_C"/>
</dbReference>
<dbReference type="GO" id="GO:0006355">
    <property type="term" value="P:regulation of DNA-templated transcription"/>
    <property type="evidence" value="ECO:0007669"/>
    <property type="project" value="InterPro"/>
</dbReference>
<organism evidence="4 5">
    <name type="scientific">Actinophytocola xinjiangensis</name>
    <dbReference type="NCBI Taxonomy" id="485602"/>
    <lineage>
        <taxon>Bacteria</taxon>
        <taxon>Bacillati</taxon>
        <taxon>Actinomycetota</taxon>
        <taxon>Actinomycetes</taxon>
        <taxon>Pseudonocardiales</taxon>
        <taxon>Pseudonocardiaceae</taxon>
    </lineage>
</organism>
<dbReference type="EMBL" id="MSIF01000019">
    <property type="protein sequence ID" value="OLF06753.1"/>
    <property type="molecule type" value="Genomic_DNA"/>
</dbReference>
<evidence type="ECO:0000256" key="1">
    <source>
        <dbReference type="ARBA" id="ARBA00022741"/>
    </source>
</evidence>
<sequence>MPTGRLPERLTVLDAATRAEADAVLRTVHDGGSRALVVSGAPGTGRTTMLAVVEHTARQLGMTVAHARAMPGEWGIGLGVASRLFDALPGQAPPGWLPDHWHEPPGLDRLAKLCSAFAAAARRNPLALLVDDVRFADPASDTLLRMVLRRVRHAPLALVVTTSGAWPSVPPGLPDNDDIPPAEDMTLRLGPLSDDQVREACRRICGRASDDEFTSGALAASGGNPRVLTGALTDFSHVGHPVGRPGPAFTSLVTEHRRRQVVAVLDSLSRAAVEVLRVLAVADGDLDYAPLRAMAGSGDLPGDVLTELRASGLVTGSRPVRPADPVVRERALAGMPVPARRVLHAAVAALAHRSAAPDRVVSRILLGTHHPPGAWSVGALRRAAATALDAGDTEDAAALVECALGGHLTVDQRAELLLERGAALVADQPVASDRALALVVAAPGDHPETRMRRLRAVDLLITRGAATVARRAITTRLAVLGQDDSAGAMAERHSLVALHTLARGMMHPPVAETPLPVRGPEYSDDPVAAGVNSRLLAVRGTDRGRATMLAARALVPAFDEQPLGLPRLAAATALLLADEFDATDVGLNTLLGDARRRGARATAACARLGLGIQAVHQGLLDDAEEHLTEAHAELPRSSWHPLMRPVVAAHRVVVEVRRGDLDAAARILADEGGAAAAPADGLIRDAERGFAHAYLLFARGAFSLAADDPAEAERDLRECGRRLVARRWHNPLLIPWRALLAAAMHANGGEEAEIRELVADERRMAAAWGSPCAIGSADLTAGVMLGVLGDPAAPGLLADAERVLRATPMRLRHAEALAALGRSLLDDGVAEAGVELLTEACGIAEETGAAPLRVRVERDLRATAEPSARRAAASGVLANLTAAESRVVEYAVAGLSNPEIASALSVSRRTVELHLSRAYRKLGVSRRAELPGFAVAGTTR</sequence>
<dbReference type="PROSITE" id="PS00622">
    <property type="entry name" value="HTH_LUXR_1"/>
    <property type="match status" value="1"/>
</dbReference>
<dbReference type="PROSITE" id="PS50043">
    <property type="entry name" value="HTH_LUXR_2"/>
    <property type="match status" value="1"/>
</dbReference>
<feature type="domain" description="HTH luxR-type" evidence="3">
    <location>
        <begin position="873"/>
        <end position="940"/>
    </location>
</feature>
<reference evidence="4 5" key="1">
    <citation type="submission" date="2016-12" db="EMBL/GenBank/DDBJ databases">
        <title>The draft genome sequence of Actinophytocola xinjiangensis.</title>
        <authorList>
            <person name="Wang W."/>
            <person name="Yuan L."/>
        </authorList>
    </citation>
    <scope>NUCLEOTIDE SEQUENCE [LARGE SCALE GENOMIC DNA]</scope>
    <source>
        <strain evidence="4 5">CGMCC 4.4663</strain>
    </source>
</reference>
<accession>A0A7Z0WGN5</accession>